<proteinExistence type="inferred from homology"/>
<feature type="domain" description="Solute-binding protein family 5" evidence="5">
    <location>
        <begin position="77"/>
        <end position="426"/>
    </location>
</feature>
<dbReference type="PANTHER" id="PTHR30290">
    <property type="entry name" value="PERIPLASMIC BINDING COMPONENT OF ABC TRANSPORTER"/>
    <property type="match status" value="1"/>
</dbReference>
<keyword evidence="2" id="KW-0813">Transport</keyword>
<comment type="caution">
    <text evidence="6">The sequence shown here is derived from an EMBL/GenBank/DDBJ whole genome shotgun (WGS) entry which is preliminary data.</text>
</comment>
<dbReference type="InterPro" id="IPR039424">
    <property type="entry name" value="SBP_5"/>
</dbReference>
<evidence type="ECO:0000259" key="5">
    <source>
        <dbReference type="Pfam" id="PF00496"/>
    </source>
</evidence>
<evidence type="ECO:0000256" key="2">
    <source>
        <dbReference type="ARBA" id="ARBA00022448"/>
    </source>
</evidence>
<dbReference type="EMBL" id="BAAAMK010000001">
    <property type="protein sequence ID" value="GAA1940250.1"/>
    <property type="molecule type" value="Genomic_DNA"/>
</dbReference>
<dbReference type="Gene3D" id="3.40.190.10">
    <property type="entry name" value="Periplasmic binding protein-like II"/>
    <property type="match status" value="1"/>
</dbReference>
<gene>
    <name evidence="6" type="ORF">GCM10009717_03250</name>
</gene>
<keyword evidence="3 4" id="KW-0732">Signal</keyword>
<organism evidence="6 7">
    <name type="scientific">Agromyces allii</name>
    <dbReference type="NCBI Taxonomy" id="393607"/>
    <lineage>
        <taxon>Bacteria</taxon>
        <taxon>Bacillati</taxon>
        <taxon>Actinomycetota</taxon>
        <taxon>Actinomycetes</taxon>
        <taxon>Micrococcales</taxon>
        <taxon>Microbacteriaceae</taxon>
        <taxon>Agromyces</taxon>
    </lineage>
</organism>
<dbReference type="PIRSF" id="PIRSF002741">
    <property type="entry name" value="MppA"/>
    <property type="match status" value="1"/>
</dbReference>
<evidence type="ECO:0000256" key="1">
    <source>
        <dbReference type="ARBA" id="ARBA00005695"/>
    </source>
</evidence>
<feature type="signal peptide" evidence="4">
    <location>
        <begin position="1"/>
        <end position="26"/>
    </location>
</feature>
<evidence type="ECO:0000313" key="6">
    <source>
        <dbReference type="EMBL" id="GAA1940250.1"/>
    </source>
</evidence>
<dbReference type="Pfam" id="PF00496">
    <property type="entry name" value="SBP_bac_5"/>
    <property type="match status" value="1"/>
</dbReference>
<evidence type="ECO:0000256" key="3">
    <source>
        <dbReference type="ARBA" id="ARBA00022729"/>
    </source>
</evidence>
<evidence type="ECO:0000256" key="4">
    <source>
        <dbReference type="SAM" id="SignalP"/>
    </source>
</evidence>
<reference evidence="7" key="1">
    <citation type="journal article" date="2019" name="Int. J. Syst. Evol. Microbiol.">
        <title>The Global Catalogue of Microorganisms (GCM) 10K type strain sequencing project: providing services to taxonomists for standard genome sequencing and annotation.</title>
        <authorList>
            <consortium name="The Broad Institute Genomics Platform"/>
            <consortium name="The Broad Institute Genome Sequencing Center for Infectious Disease"/>
            <person name="Wu L."/>
            <person name="Ma J."/>
        </authorList>
    </citation>
    <scope>NUCLEOTIDE SEQUENCE [LARGE SCALE GENOMIC DNA]</scope>
    <source>
        <strain evidence="7">JCM 13584</strain>
    </source>
</reference>
<name>A0ABP5BEY2_9MICO</name>
<dbReference type="InterPro" id="IPR000914">
    <property type="entry name" value="SBP_5_dom"/>
</dbReference>
<dbReference type="PANTHER" id="PTHR30290:SF9">
    <property type="entry name" value="OLIGOPEPTIDE-BINDING PROTEIN APPA"/>
    <property type="match status" value="1"/>
</dbReference>
<comment type="similarity">
    <text evidence="1">Belongs to the bacterial solute-binding protein 5 family.</text>
</comment>
<keyword evidence="7" id="KW-1185">Reference proteome</keyword>
<evidence type="ECO:0000313" key="7">
    <source>
        <dbReference type="Proteomes" id="UP001499954"/>
    </source>
</evidence>
<dbReference type="PROSITE" id="PS51257">
    <property type="entry name" value="PROKAR_LIPOPROTEIN"/>
    <property type="match status" value="1"/>
</dbReference>
<feature type="chain" id="PRO_5045196149" description="Solute-binding protein family 5 domain-containing protein" evidence="4">
    <location>
        <begin position="27"/>
        <end position="510"/>
    </location>
</feature>
<accession>A0ABP5BEY2</accession>
<dbReference type="Gene3D" id="3.10.105.10">
    <property type="entry name" value="Dipeptide-binding Protein, Domain 3"/>
    <property type="match status" value="1"/>
</dbReference>
<protein>
    <recommendedName>
        <fullName evidence="5">Solute-binding protein family 5 domain-containing protein</fullName>
    </recommendedName>
</protein>
<dbReference type="SUPFAM" id="SSF53850">
    <property type="entry name" value="Periplasmic binding protein-like II"/>
    <property type="match status" value="1"/>
</dbReference>
<dbReference type="InterPro" id="IPR030678">
    <property type="entry name" value="Peptide/Ni-bd"/>
</dbReference>
<sequence length="510" mass="54559">MKPIMKTTLIPAAVLALLLTGCTAGGDDSADTSAADTTLSVNWGGFPQTWAPGSQAMEPGVMRIPYETLLKRLPDGTIEPNLATEWTFGDGALSLTLKLRDDVVFHDGTPFDAEAVKTNIEYVKDVVGGQFGGPLKAGVKAVTVVDDTTVQIDFTRPYGTFTTLLSQRNLPMASPAAIADGSIETTPVGTSPWAYDESASIEGTMMAFNKFDDYWGDLPAMENIDLYAIPDDTAAVAAVLSGEIDVTDTESEQTSRIESSGVADWYQYPAIRNNVTFFDRATGGVFGDEKVRQAFCYALDATVYTALDPTTHAADQHFIEGEQGYNADIVGYPVDLDKAESLLAEAGSPTIETVFPAAPFNKQQVEVYAEAFNQLPGVNITVQELAPADYIATWASGQYALGIGQHGQITPQDWYGAWWSETAGNNPSKTASDELKGLAGKAFGAAGTDGAEAAWEDVMAEVTDEALTCGHVQVDQVITYNTNQVANVQQSDSVWEPNLIDYWAVTPAGQ</sequence>
<dbReference type="Proteomes" id="UP001499954">
    <property type="component" value="Unassembled WGS sequence"/>
</dbReference>